<feature type="compositionally biased region" description="Basic and acidic residues" evidence="1">
    <location>
        <begin position="77"/>
        <end position="86"/>
    </location>
</feature>
<keyword evidence="2" id="KW-0732">Signal</keyword>
<evidence type="ECO:0008006" key="5">
    <source>
        <dbReference type="Google" id="ProtNLM"/>
    </source>
</evidence>
<organism evidence="3 4">
    <name type="scientific">Streptomyces flavidovirens</name>
    <dbReference type="NCBI Taxonomy" id="67298"/>
    <lineage>
        <taxon>Bacteria</taxon>
        <taxon>Bacillati</taxon>
        <taxon>Actinomycetota</taxon>
        <taxon>Actinomycetes</taxon>
        <taxon>Kitasatosporales</taxon>
        <taxon>Streptomycetaceae</taxon>
        <taxon>Streptomyces</taxon>
    </lineage>
</organism>
<feature type="signal peptide" evidence="2">
    <location>
        <begin position="1"/>
        <end position="28"/>
    </location>
</feature>
<comment type="caution">
    <text evidence="3">The sequence shown here is derived from an EMBL/GenBank/DDBJ whole genome shotgun (WGS) entry which is preliminary data.</text>
</comment>
<sequence>MHRTRTTAKILMGVAVSAVSATVTGCVAVEPRPDTGPVPSADAAPLSPGQDVKPHIVQAPAREALDAALQPSKRATPRTEPRETPAVRRTAPPAPPRRPAEVPAPAPARPVPAAPAPPETAVPVPRVLPSLPAPAAGAGGDVCALGEGYGGWQHDSTQARICRETYGR</sequence>
<protein>
    <recommendedName>
        <fullName evidence="5">Lipoprotein</fullName>
    </recommendedName>
</protein>
<keyword evidence="4" id="KW-1185">Reference proteome</keyword>
<feature type="region of interest" description="Disordered" evidence="1">
    <location>
        <begin position="30"/>
        <end position="119"/>
    </location>
</feature>
<dbReference type="Proteomes" id="UP001601976">
    <property type="component" value="Unassembled WGS sequence"/>
</dbReference>
<evidence type="ECO:0000256" key="1">
    <source>
        <dbReference type="SAM" id="MobiDB-lite"/>
    </source>
</evidence>
<dbReference type="EMBL" id="JBIAPK010000010">
    <property type="protein sequence ID" value="MFF3342505.1"/>
    <property type="molecule type" value="Genomic_DNA"/>
</dbReference>
<dbReference type="PROSITE" id="PS51257">
    <property type="entry name" value="PROKAR_LIPOPROTEIN"/>
    <property type="match status" value="1"/>
</dbReference>
<feature type="chain" id="PRO_5046559385" description="Lipoprotein" evidence="2">
    <location>
        <begin position="29"/>
        <end position="168"/>
    </location>
</feature>
<reference evidence="3 4" key="1">
    <citation type="submission" date="2024-10" db="EMBL/GenBank/DDBJ databases">
        <title>The Natural Products Discovery Center: Release of the First 8490 Sequenced Strains for Exploring Actinobacteria Biosynthetic Diversity.</title>
        <authorList>
            <person name="Kalkreuter E."/>
            <person name="Kautsar S.A."/>
            <person name="Yang D."/>
            <person name="Bader C.D."/>
            <person name="Teijaro C.N."/>
            <person name="Fluegel L."/>
            <person name="Davis C.M."/>
            <person name="Simpson J.R."/>
            <person name="Lauterbach L."/>
            <person name="Steele A.D."/>
            <person name="Gui C."/>
            <person name="Meng S."/>
            <person name="Li G."/>
            <person name="Viehrig K."/>
            <person name="Ye F."/>
            <person name="Su P."/>
            <person name="Kiefer A.F."/>
            <person name="Nichols A."/>
            <person name="Cepeda A.J."/>
            <person name="Yan W."/>
            <person name="Fan B."/>
            <person name="Jiang Y."/>
            <person name="Adhikari A."/>
            <person name="Zheng C.-J."/>
            <person name="Schuster L."/>
            <person name="Cowan T.M."/>
            <person name="Smanski M.J."/>
            <person name="Chevrette M.G."/>
            <person name="De Carvalho L.P.S."/>
            <person name="Shen B."/>
        </authorList>
    </citation>
    <scope>NUCLEOTIDE SEQUENCE [LARGE SCALE GENOMIC DNA]</scope>
    <source>
        <strain evidence="3 4">NPDC003029</strain>
    </source>
</reference>
<evidence type="ECO:0000313" key="3">
    <source>
        <dbReference type="EMBL" id="MFF3342505.1"/>
    </source>
</evidence>
<name>A0ABW6RLS6_9ACTN</name>
<accession>A0ABW6RLS6</accession>
<evidence type="ECO:0000256" key="2">
    <source>
        <dbReference type="SAM" id="SignalP"/>
    </source>
</evidence>
<gene>
    <name evidence="3" type="ORF">ACFYWW_27900</name>
</gene>
<dbReference type="RefSeq" id="WP_387897453.1">
    <property type="nucleotide sequence ID" value="NZ_JBIAPK010000010.1"/>
</dbReference>
<feature type="compositionally biased region" description="Pro residues" evidence="1">
    <location>
        <begin position="92"/>
        <end position="119"/>
    </location>
</feature>
<evidence type="ECO:0000313" key="4">
    <source>
        <dbReference type="Proteomes" id="UP001601976"/>
    </source>
</evidence>
<proteinExistence type="predicted"/>